<proteinExistence type="inferred from homology"/>
<feature type="transmembrane region" description="Helical" evidence="7">
    <location>
        <begin position="239"/>
        <end position="261"/>
    </location>
</feature>
<name>A0A2W7C0M0_9HYPH</name>
<dbReference type="GO" id="GO:0055085">
    <property type="term" value="P:transmembrane transport"/>
    <property type="evidence" value="ECO:0007669"/>
    <property type="project" value="InterPro"/>
</dbReference>
<comment type="similarity">
    <text evidence="7">Belongs to the binding-protein-dependent transport system permease family.</text>
</comment>
<reference evidence="10" key="1">
    <citation type="submission" date="2017-03" db="EMBL/GenBank/DDBJ databases">
        <authorList>
            <person name="Safronova V.I."/>
            <person name="Sazanova A.L."/>
            <person name="Chirak E.R."/>
        </authorList>
    </citation>
    <scope>NUCLEOTIDE SEQUENCE [LARGE SCALE GENOMIC DNA]</scope>
    <source>
        <strain evidence="10">Ach-343</strain>
    </source>
</reference>
<dbReference type="PROSITE" id="PS50928">
    <property type="entry name" value="ABC_TM1"/>
    <property type="match status" value="1"/>
</dbReference>
<dbReference type="RefSeq" id="WP_111546188.1">
    <property type="nucleotide sequence ID" value="NZ_MZXV01000050.1"/>
</dbReference>
<feature type="transmembrane region" description="Helical" evidence="7">
    <location>
        <begin position="134"/>
        <end position="157"/>
    </location>
</feature>
<dbReference type="Gene3D" id="1.10.3720.10">
    <property type="entry name" value="MetI-like"/>
    <property type="match status" value="1"/>
</dbReference>
<evidence type="ECO:0000256" key="3">
    <source>
        <dbReference type="ARBA" id="ARBA00022475"/>
    </source>
</evidence>
<feature type="transmembrane region" description="Helical" evidence="7">
    <location>
        <begin position="97"/>
        <end position="122"/>
    </location>
</feature>
<accession>A0A2W7C0M0</accession>
<keyword evidence="5 7" id="KW-1133">Transmembrane helix</keyword>
<keyword evidence="6 7" id="KW-0472">Membrane</keyword>
<keyword evidence="3" id="KW-1003">Cell membrane</keyword>
<dbReference type="Pfam" id="PF19300">
    <property type="entry name" value="BPD_transp_1_N"/>
    <property type="match status" value="1"/>
</dbReference>
<dbReference type="SUPFAM" id="SSF161098">
    <property type="entry name" value="MetI-like"/>
    <property type="match status" value="1"/>
</dbReference>
<dbReference type="InterPro" id="IPR035906">
    <property type="entry name" value="MetI-like_sf"/>
</dbReference>
<evidence type="ECO:0000313" key="10">
    <source>
        <dbReference type="Proteomes" id="UP000248616"/>
    </source>
</evidence>
<evidence type="ECO:0000256" key="2">
    <source>
        <dbReference type="ARBA" id="ARBA00022448"/>
    </source>
</evidence>
<keyword evidence="2 7" id="KW-0813">Transport</keyword>
<evidence type="ECO:0000256" key="7">
    <source>
        <dbReference type="RuleBase" id="RU363032"/>
    </source>
</evidence>
<evidence type="ECO:0000256" key="5">
    <source>
        <dbReference type="ARBA" id="ARBA00022989"/>
    </source>
</evidence>
<dbReference type="InterPro" id="IPR045621">
    <property type="entry name" value="BPD_transp_1_N"/>
</dbReference>
<feature type="domain" description="ABC transmembrane type-1" evidence="8">
    <location>
        <begin position="95"/>
        <end position="304"/>
    </location>
</feature>
<dbReference type="PANTHER" id="PTHR43163">
    <property type="entry name" value="DIPEPTIDE TRANSPORT SYSTEM PERMEASE PROTEIN DPPB-RELATED"/>
    <property type="match status" value="1"/>
</dbReference>
<protein>
    <submittedName>
        <fullName evidence="9">Peptide ABC transporter</fullName>
    </submittedName>
</protein>
<organism evidence="9 10">
    <name type="scientific">Mesorhizobium kowhaii</name>
    <dbReference type="NCBI Taxonomy" id="1300272"/>
    <lineage>
        <taxon>Bacteria</taxon>
        <taxon>Pseudomonadati</taxon>
        <taxon>Pseudomonadota</taxon>
        <taxon>Alphaproteobacteria</taxon>
        <taxon>Hyphomicrobiales</taxon>
        <taxon>Phyllobacteriaceae</taxon>
        <taxon>Mesorhizobium</taxon>
    </lineage>
</organism>
<comment type="caution">
    <text evidence="9">The sequence shown here is derived from an EMBL/GenBank/DDBJ whole genome shotgun (WGS) entry which is preliminary data.</text>
</comment>
<feature type="transmembrane region" description="Helical" evidence="7">
    <location>
        <begin position="177"/>
        <end position="199"/>
    </location>
</feature>
<dbReference type="GO" id="GO:0005886">
    <property type="term" value="C:plasma membrane"/>
    <property type="evidence" value="ECO:0007669"/>
    <property type="project" value="UniProtKB-SubCell"/>
</dbReference>
<dbReference type="Proteomes" id="UP000248616">
    <property type="component" value="Unassembled WGS sequence"/>
</dbReference>
<evidence type="ECO:0000259" key="8">
    <source>
        <dbReference type="PROSITE" id="PS50928"/>
    </source>
</evidence>
<evidence type="ECO:0000256" key="4">
    <source>
        <dbReference type="ARBA" id="ARBA00022692"/>
    </source>
</evidence>
<dbReference type="PANTHER" id="PTHR43163:SF6">
    <property type="entry name" value="DIPEPTIDE TRANSPORT SYSTEM PERMEASE PROTEIN DPPB-RELATED"/>
    <property type="match status" value="1"/>
</dbReference>
<dbReference type="AlphaFoldDB" id="A0A2W7C0M0"/>
<evidence type="ECO:0000256" key="6">
    <source>
        <dbReference type="ARBA" id="ARBA00023136"/>
    </source>
</evidence>
<dbReference type="OrthoDB" id="9807402at2"/>
<evidence type="ECO:0000256" key="1">
    <source>
        <dbReference type="ARBA" id="ARBA00004651"/>
    </source>
</evidence>
<gene>
    <name evidence="9" type="ORF">B5V02_21620</name>
</gene>
<feature type="transmembrane region" description="Helical" evidence="7">
    <location>
        <begin position="281"/>
        <end position="304"/>
    </location>
</feature>
<evidence type="ECO:0000313" key="9">
    <source>
        <dbReference type="EMBL" id="PZV36384.1"/>
    </source>
</evidence>
<dbReference type="EMBL" id="MZXV01000050">
    <property type="protein sequence ID" value="PZV36384.1"/>
    <property type="molecule type" value="Genomic_DNA"/>
</dbReference>
<dbReference type="CDD" id="cd06261">
    <property type="entry name" value="TM_PBP2"/>
    <property type="match status" value="1"/>
</dbReference>
<feature type="transmembrane region" description="Helical" evidence="7">
    <location>
        <begin position="9"/>
        <end position="30"/>
    </location>
</feature>
<dbReference type="Pfam" id="PF00528">
    <property type="entry name" value="BPD_transp_1"/>
    <property type="match status" value="1"/>
</dbReference>
<sequence length="313" mass="34340">MLSFILRRIVMALPTLAIVALTVFFLMRLIPGDPVIVMLGDMAQPDMIEEYRRSLGLDRPMPIQFMIWLANVLQGDFGYSIVNKLPVLDLMLDRFQVTASVVIISVALASLLAVPAGVLAAWRQGGLIDLATVSLSSLLVSIPSFWLGLLILMLFGLTLNWLPIVGYISFSESPVSALAYLVMPVTTLVFSEMGFIARMTRSSMIEVMRLEYITHARAKGLSESAVLWRHAFPNAFAPTWTVIGLILGNLLGGVAVVETVFTLPGLGRLLVESIYARDYPVVQGCLLLVAGVYVVINLVVDLLYPLFDPRVAE</sequence>
<keyword evidence="10" id="KW-1185">Reference proteome</keyword>
<dbReference type="InterPro" id="IPR000515">
    <property type="entry name" value="MetI-like"/>
</dbReference>
<comment type="subcellular location">
    <subcellularLocation>
        <location evidence="1 7">Cell membrane</location>
        <topology evidence="1 7">Multi-pass membrane protein</topology>
    </subcellularLocation>
</comment>
<keyword evidence="4 7" id="KW-0812">Transmembrane</keyword>